<comment type="subcellular location">
    <subcellularLocation>
        <location evidence="1">Cytoplasm</location>
    </subcellularLocation>
</comment>
<comment type="similarity">
    <text evidence="2">Belongs to the methyltransferase superfamily. L-isoaspartyl/D-aspartyl protein methyltransferase family.</text>
</comment>
<dbReference type="EMBL" id="BAABLO010000004">
    <property type="protein sequence ID" value="GAA4717854.1"/>
    <property type="molecule type" value="Genomic_DNA"/>
</dbReference>
<dbReference type="Pfam" id="PF01135">
    <property type="entry name" value="PCMT"/>
    <property type="match status" value="1"/>
</dbReference>
<evidence type="ECO:0000256" key="11">
    <source>
        <dbReference type="ARBA" id="ARBA00031350"/>
    </source>
</evidence>
<evidence type="ECO:0000256" key="6">
    <source>
        <dbReference type="ARBA" id="ARBA00022603"/>
    </source>
</evidence>
<accession>A0ABP8XYC7</accession>
<keyword evidence="8" id="KW-0949">S-adenosyl-L-methionine</keyword>
<proteinExistence type="inferred from homology"/>
<comment type="caution">
    <text evidence="12">The sequence shown here is derived from an EMBL/GenBank/DDBJ whole genome shotgun (WGS) entry which is preliminary data.</text>
</comment>
<dbReference type="Gene3D" id="3.40.50.150">
    <property type="entry name" value="Vaccinia Virus protein VP39"/>
    <property type="match status" value="1"/>
</dbReference>
<evidence type="ECO:0000256" key="10">
    <source>
        <dbReference type="ARBA" id="ARBA00031323"/>
    </source>
</evidence>
<dbReference type="SUPFAM" id="SSF53335">
    <property type="entry name" value="S-adenosyl-L-methionine-dependent methyltransferases"/>
    <property type="match status" value="1"/>
</dbReference>
<gene>
    <name evidence="12" type="ORF">GCM10025782_13670</name>
</gene>
<organism evidence="12 13">
    <name type="scientific">Pedococcus ginsenosidimutans</name>
    <dbReference type="NCBI Taxonomy" id="490570"/>
    <lineage>
        <taxon>Bacteria</taxon>
        <taxon>Bacillati</taxon>
        <taxon>Actinomycetota</taxon>
        <taxon>Actinomycetes</taxon>
        <taxon>Micrococcales</taxon>
        <taxon>Intrasporangiaceae</taxon>
        <taxon>Pedococcus</taxon>
    </lineage>
</organism>
<name>A0ABP8XYC7_9MICO</name>
<evidence type="ECO:0000256" key="4">
    <source>
        <dbReference type="ARBA" id="ARBA00013346"/>
    </source>
</evidence>
<dbReference type="InterPro" id="IPR029063">
    <property type="entry name" value="SAM-dependent_MTases_sf"/>
</dbReference>
<dbReference type="PANTHER" id="PTHR11579:SF0">
    <property type="entry name" value="PROTEIN-L-ISOASPARTATE(D-ASPARTATE) O-METHYLTRANSFERASE"/>
    <property type="match status" value="1"/>
</dbReference>
<evidence type="ECO:0000256" key="1">
    <source>
        <dbReference type="ARBA" id="ARBA00004496"/>
    </source>
</evidence>
<evidence type="ECO:0000256" key="5">
    <source>
        <dbReference type="ARBA" id="ARBA00022490"/>
    </source>
</evidence>
<dbReference type="Proteomes" id="UP001500556">
    <property type="component" value="Unassembled WGS sequence"/>
</dbReference>
<dbReference type="InterPro" id="IPR000682">
    <property type="entry name" value="PCMT"/>
</dbReference>
<sequence length="204" mass="21445">MATSRVGQAMDAVHRVGFLPADQRQHGDLDVPLPIGWGQTNSQPTTVRQMLELLDVRPGDRVLDVGAGSGWTTALLAWLTGPTGQVVGVERVPGLVEFGAANLARADLPWASLQQARAGVLGDPDHAPYDRILVSAGARTLPEQLVAQLVPGGVVVAPVAGRMLRAVRPRSGGAPEVEEHGWYRFVPLVSDPPADPAASPADRG</sequence>
<evidence type="ECO:0000256" key="7">
    <source>
        <dbReference type="ARBA" id="ARBA00022679"/>
    </source>
</evidence>
<evidence type="ECO:0000256" key="3">
    <source>
        <dbReference type="ARBA" id="ARBA00011890"/>
    </source>
</evidence>
<protein>
    <recommendedName>
        <fullName evidence="4">Protein-L-isoaspartate O-methyltransferase</fullName>
        <ecNumber evidence="3">2.1.1.77</ecNumber>
    </recommendedName>
    <alternativeName>
        <fullName evidence="11">L-isoaspartyl protein carboxyl methyltransferase</fullName>
    </alternativeName>
    <alternativeName>
        <fullName evidence="9">Protein L-isoaspartyl methyltransferase</fullName>
    </alternativeName>
    <alternativeName>
        <fullName evidence="10">Protein-beta-aspartate methyltransferase</fullName>
    </alternativeName>
</protein>
<keyword evidence="6" id="KW-0489">Methyltransferase</keyword>
<evidence type="ECO:0000256" key="2">
    <source>
        <dbReference type="ARBA" id="ARBA00005369"/>
    </source>
</evidence>
<evidence type="ECO:0000313" key="12">
    <source>
        <dbReference type="EMBL" id="GAA4717854.1"/>
    </source>
</evidence>
<keyword evidence="7" id="KW-0808">Transferase</keyword>
<dbReference type="CDD" id="cd02440">
    <property type="entry name" value="AdoMet_MTases"/>
    <property type="match status" value="1"/>
</dbReference>
<reference evidence="13" key="1">
    <citation type="journal article" date="2019" name="Int. J. Syst. Evol. Microbiol.">
        <title>The Global Catalogue of Microorganisms (GCM) 10K type strain sequencing project: providing services to taxonomists for standard genome sequencing and annotation.</title>
        <authorList>
            <consortium name="The Broad Institute Genomics Platform"/>
            <consortium name="The Broad Institute Genome Sequencing Center for Infectious Disease"/>
            <person name="Wu L."/>
            <person name="Ma J."/>
        </authorList>
    </citation>
    <scope>NUCLEOTIDE SEQUENCE [LARGE SCALE GENOMIC DNA]</scope>
    <source>
        <strain evidence="13">JCM 18961</strain>
    </source>
</reference>
<evidence type="ECO:0000256" key="9">
    <source>
        <dbReference type="ARBA" id="ARBA00030757"/>
    </source>
</evidence>
<keyword evidence="5" id="KW-0963">Cytoplasm</keyword>
<evidence type="ECO:0000313" key="13">
    <source>
        <dbReference type="Proteomes" id="UP001500556"/>
    </source>
</evidence>
<dbReference type="PANTHER" id="PTHR11579">
    <property type="entry name" value="PROTEIN-L-ISOASPARTATE O-METHYLTRANSFERASE"/>
    <property type="match status" value="1"/>
</dbReference>
<evidence type="ECO:0000256" key="8">
    <source>
        <dbReference type="ARBA" id="ARBA00022691"/>
    </source>
</evidence>
<dbReference type="EC" id="2.1.1.77" evidence="3"/>
<keyword evidence="13" id="KW-1185">Reference proteome</keyword>